<proteinExistence type="predicted"/>
<dbReference type="GO" id="GO:0006508">
    <property type="term" value="P:proteolysis"/>
    <property type="evidence" value="ECO:0007669"/>
    <property type="project" value="InterPro"/>
</dbReference>
<feature type="domain" description="Peptidase S9 prolyl oligopeptidase catalytic" evidence="2">
    <location>
        <begin position="233"/>
        <end position="401"/>
    </location>
</feature>
<name>A0A7W8JZQ7_9DEIO</name>
<evidence type="ECO:0000313" key="3">
    <source>
        <dbReference type="EMBL" id="MBB5365828.1"/>
    </source>
</evidence>
<dbReference type="InterPro" id="IPR029058">
    <property type="entry name" value="AB_hydrolase_fold"/>
</dbReference>
<dbReference type="GO" id="GO:0008236">
    <property type="term" value="F:serine-type peptidase activity"/>
    <property type="evidence" value="ECO:0007669"/>
    <property type="project" value="InterPro"/>
</dbReference>
<evidence type="ECO:0000256" key="1">
    <source>
        <dbReference type="ARBA" id="ARBA00022801"/>
    </source>
</evidence>
<dbReference type="Proteomes" id="UP000552709">
    <property type="component" value="Unassembled WGS sequence"/>
</dbReference>
<accession>A0A7W8JZQ7</accession>
<dbReference type="Gene3D" id="3.40.50.1820">
    <property type="entry name" value="alpha/beta hydrolase"/>
    <property type="match status" value="1"/>
</dbReference>
<organism evidence="3 4">
    <name type="scientific">Deinococcus humi</name>
    <dbReference type="NCBI Taxonomy" id="662880"/>
    <lineage>
        <taxon>Bacteria</taxon>
        <taxon>Thermotogati</taxon>
        <taxon>Deinococcota</taxon>
        <taxon>Deinococci</taxon>
        <taxon>Deinococcales</taxon>
        <taxon>Deinococcaceae</taxon>
        <taxon>Deinococcus</taxon>
    </lineage>
</organism>
<gene>
    <name evidence="3" type="ORF">HNQ08_004954</name>
</gene>
<dbReference type="InterPro" id="IPR001375">
    <property type="entry name" value="Peptidase_S9_cat"/>
</dbReference>
<protein>
    <recommendedName>
        <fullName evidence="2">Peptidase S9 prolyl oligopeptidase catalytic domain-containing protein</fullName>
    </recommendedName>
</protein>
<dbReference type="InterPro" id="IPR050261">
    <property type="entry name" value="FrsA_esterase"/>
</dbReference>
<dbReference type="PANTHER" id="PTHR22946">
    <property type="entry name" value="DIENELACTONE HYDROLASE DOMAIN-CONTAINING PROTEIN-RELATED"/>
    <property type="match status" value="1"/>
</dbReference>
<evidence type="ECO:0000313" key="4">
    <source>
        <dbReference type="Proteomes" id="UP000552709"/>
    </source>
</evidence>
<dbReference type="RefSeq" id="WP_184137640.1">
    <property type="nucleotide sequence ID" value="NZ_JACHFL010000022.1"/>
</dbReference>
<dbReference type="AlphaFoldDB" id="A0A7W8JZQ7"/>
<evidence type="ECO:0000259" key="2">
    <source>
        <dbReference type="Pfam" id="PF00326"/>
    </source>
</evidence>
<keyword evidence="1" id="KW-0378">Hydrolase</keyword>
<dbReference type="EMBL" id="JACHFL010000022">
    <property type="protein sequence ID" value="MBB5365828.1"/>
    <property type="molecule type" value="Genomic_DNA"/>
</dbReference>
<reference evidence="3 4" key="1">
    <citation type="submission" date="2020-08" db="EMBL/GenBank/DDBJ databases">
        <title>Genomic Encyclopedia of Type Strains, Phase IV (KMG-IV): sequencing the most valuable type-strain genomes for metagenomic binning, comparative biology and taxonomic classification.</title>
        <authorList>
            <person name="Goeker M."/>
        </authorList>
    </citation>
    <scope>NUCLEOTIDE SEQUENCE [LARGE SCALE GENOMIC DNA]</scope>
    <source>
        <strain evidence="3 4">DSM 27939</strain>
    </source>
</reference>
<dbReference type="PANTHER" id="PTHR22946:SF9">
    <property type="entry name" value="POLYKETIDE TRANSFERASE AF380"/>
    <property type="match status" value="1"/>
</dbReference>
<dbReference type="GO" id="GO:0052689">
    <property type="term" value="F:carboxylic ester hydrolase activity"/>
    <property type="evidence" value="ECO:0007669"/>
    <property type="project" value="UniProtKB-ARBA"/>
</dbReference>
<comment type="caution">
    <text evidence="3">The sequence shown here is derived from an EMBL/GenBank/DDBJ whole genome shotgun (WGS) entry which is preliminary data.</text>
</comment>
<dbReference type="SUPFAM" id="SSF53474">
    <property type="entry name" value="alpha/beta-Hydrolases"/>
    <property type="match status" value="1"/>
</dbReference>
<dbReference type="Pfam" id="PF00326">
    <property type="entry name" value="Peptidase_S9"/>
    <property type="match status" value="1"/>
</dbReference>
<sequence>MKPSRRLSRPRPLTLVLLVLGLSGTAIVTVGWYFADALVWASPVRRRIPSTRILGLQGEQPLTPESRRITPHSSPAPQVILTRNAATTRPGVLDLEWDDLDGVPRFAQLGPVLTRTRRTVTRAVRWQQAALTVGHAVRPTTVGLGTPASRGLAYQDVLVPAPHGAMPAWLVPGGAGGAVADTDWIIVTHGYRGLRQDALRVLPTFARLGLSSLTITYRNAHGAPRTPQGVYKLSAEEWEDLESAVQFAQAHGARRIVLMGFSMGGGITLAFLRYSALAPRIAGVVLDSPPLEWRSLIRHFARRYYVRPFARLVEYLTVLKSGQDFDAIDHHSVMDQFQTPMLLFHGSTDRTVPVAHVERFAHARPDIVEYHRVEGAEHIRPWNMNPEWYEATLARFLRRVLAGETSGT</sequence>
<keyword evidence="4" id="KW-1185">Reference proteome</keyword>